<evidence type="ECO:0000313" key="2">
    <source>
        <dbReference type="EMBL" id="XAO73974.1"/>
    </source>
</evidence>
<evidence type="ECO:0000313" key="3">
    <source>
        <dbReference type="Proteomes" id="UP001463665"/>
    </source>
</evidence>
<feature type="transmembrane region" description="Helical" evidence="1">
    <location>
        <begin position="141"/>
        <end position="165"/>
    </location>
</feature>
<dbReference type="EMBL" id="CP154834">
    <property type="protein sequence ID" value="XAO73974.1"/>
    <property type="molecule type" value="Genomic_DNA"/>
</dbReference>
<organism evidence="2 3">
    <name type="scientific">Chryseobacterium endophyticum</name>
    <dbReference type="NCBI Taxonomy" id="1854762"/>
    <lineage>
        <taxon>Bacteria</taxon>
        <taxon>Pseudomonadati</taxon>
        <taxon>Bacteroidota</taxon>
        <taxon>Flavobacteriia</taxon>
        <taxon>Flavobacteriales</taxon>
        <taxon>Weeksellaceae</taxon>
        <taxon>Chryseobacterium group</taxon>
        <taxon>Chryseobacterium</taxon>
    </lineage>
</organism>
<feature type="transmembrane region" description="Helical" evidence="1">
    <location>
        <begin position="28"/>
        <end position="47"/>
    </location>
</feature>
<protein>
    <recommendedName>
        <fullName evidence="4">DUF2721 domain-containing protein</fullName>
    </recommendedName>
</protein>
<keyword evidence="1" id="KW-1133">Transmembrane helix</keyword>
<dbReference type="Proteomes" id="UP001463665">
    <property type="component" value="Chromosome"/>
</dbReference>
<keyword evidence="3" id="KW-1185">Reference proteome</keyword>
<evidence type="ECO:0008006" key="4">
    <source>
        <dbReference type="Google" id="ProtNLM"/>
    </source>
</evidence>
<evidence type="ECO:0000256" key="1">
    <source>
        <dbReference type="SAM" id="Phobius"/>
    </source>
</evidence>
<proteinExistence type="predicted"/>
<keyword evidence="1" id="KW-0472">Membrane</keyword>
<feature type="transmembrane region" description="Helical" evidence="1">
    <location>
        <begin position="110"/>
        <end position="129"/>
    </location>
</feature>
<sequence>MFSRININKIIKAHYKSLSSLNGEGTSFLDLVLFIFIPLIVSIYLGINNISIKSQISNLVTALSILAGFLFNLLAIIHNSLGKIKNEIRARSLNEDALKLRFANEIHANISYNILIAIITVVSLVLYGLNVEFIDPNINKILLLFLNSICIFLMIHFLFTLLMILNRIYVLLDKE</sequence>
<dbReference type="AlphaFoldDB" id="A0AAU6WNE9"/>
<keyword evidence="1" id="KW-0812">Transmembrane</keyword>
<feature type="transmembrane region" description="Helical" evidence="1">
    <location>
        <begin position="59"/>
        <end position="77"/>
    </location>
</feature>
<dbReference type="RefSeq" id="WP_294236713.1">
    <property type="nucleotide sequence ID" value="NZ_CP154834.1"/>
</dbReference>
<name>A0AAU6WNE9_9FLAO</name>
<reference evidence="2 3" key="1">
    <citation type="submission" date="2024-04" db="EMBL/GenBank/DDBJ databases">
        <title>Genome sequencing and assembly of rice foliar adapted Chryseobacterium endophyticum OsEnb-ALM-A6.</title>
        <authorList>
            <person name="Kumar S."/>
            <person name="Javed M."/>
            <person name="Chouhan V."/>
            <person name="Charishma K."/>
            <person name="Patel A."/>
            <person name="Kumar M."/>
            <person name="Sahu K.P."/>
            <person name="Kumar A."/>
        </authorList>
    </citation>
    <scope>NUCLEOTIDE SEQUENCE [LARGE SCALE GENOMIC DNA]</scope>
    <source>
        <strain evidence="2 3">OsEnb-ALM-A6</strain>
    </source>
</reference>
<gene>
    <name evidence="2" type="ORF">AAFP95_20220</name>
</gene>
<accession>A0AAU6WNE9</accession>